<gene>
    <name evidence="1" type="ORF">PHYPA_029389</name>
</gene>
<dbReference type="InParanoid" id="A0A2K1ID90"/>
<dbReference type="Proteomes" id="UP000006727">
    <property type="component" value="Chromosome 25"/>
</dbReference>
<dbReference type="EnsemblPlants" id="Pp3c25_269V3.1">
    <property type="protein sequence ID" value="PAC:32980337.CDS.1"/>
    <property type="gene ID" value="Pp3c25_269"/>
</dbReference>
<evidence type="ECO:0000313" key="3">
    <source>
        <dbReference type="Proteomes" id="UP000006727"/>
    </source>
</evidence>
<proteinExistence type="predicted"/>
<evidence type="ECO:0000313" key="1">
    <source>
        <dbReference type="EMBL" id="PNR27237.1"/>
    </source>
</evidence>
<dbReference type="EMBL" id="ABEU02000025">
    <property type="protein sequence ID" value="PNR27237.1"/>
    <property type="molecule type" value="Genomic_DNA"/>
</dbReference>
<reference evidence="1 3" key="1">
    <citation type="journal article" date="2008" name="Science">
        <title>The Physcomitrella genome reveals evolutionary insights into the conquest of land by plants.</title>
        <authorList>
            <person name="Rensing S."/>
            <person name="Lang D."/>
            <person name="Zimmer A."/>
            <person name="Terry A."/>
            <person name="Salamov A."/>
            <person name="Shapiro H."/>
            <person name="Nishiyama T."/>
            <person name="Perroud P.-F."/>
            <person name="Lindquist E."/>
            <person name="Kamisugi Y."/>
            <person name="Tanahashi T."/>
            <person name="Sakakibara K."/>
            <person name="Fujita T."/>
            <person name="Oishi K."/>
            <person name="Shin-I T."/>
            <person name="Kuroki Y."/>
            <person name="Toyoda A."/>
            <person name="Suzuki Y."/>
            <person name="Hashimoto A."/>
            <person name="Yamaguchi K."/>
            <person name="Sugano A."/>
            <person name="Kohara Y."/>
            <person name="Fujiyama A."/>
            <person name="Anterola A."/>
            <person name="Aoki S."/>
            <person name="Ashton N."/>
            <person name="Barbazuk W.B."/>
            <person name="Barker E."/>
            <person name="Bennetzen J."/>
            <person name="Bezanilla M."/>
            <person name="Blankenship R."/>
            <person name="Cho S.H."/>
            <person name="Dutcher S."/>
            <person name="Estelle M."/>
            <person name="Fawcett J.A."/>
            <person name="Gundlach H."/>
            <person name="Hanada K."/>
            <person name="Heyl A."/>
            <person name="Hicks K.A."/>
            <person name="Hugh J."/>
            <person name="Lohr M."/>
            <person name="Mayer K."/>
            <person name="Melkozernov A."/>
            <person name="Murata T."/>
            <person name="Nelson D."/>
            <person name="Pils B."/>
            <person name="Prigge M."/>
            <person name="Reiss B."/>
            <person name="Renner T."/>
            <person name="Rombauts S."/>
            <person name="Rushton P."/>
            <person name="Sanderfoot A."/>
            <person name="Schween G."/>
            <person name="Shiu S.-H."/>
            <person name="Stueber K."/>
            <person name="Theodoulou F.L."/>
            <person name="Tu H."/>
            <person name="Van de Peer Y."/>
            <person name="Verrier P.J."/>
            <person name="Waters E."/>
            <person name="Wood A."/>
            <person name="Yang L."/>
            <person name="Cove D."/>
            <person name="Cuming A."/>
            <person name="Hasebe M."/>
            <person name="Lucas S."/>
            <person name="Mishler D.B."/>
            <person name="Reski R."/>
            <person name="Grigoriev I."/>
            <person name="Quatrano R.S."/>
            <person name="Boore J.L."/>
        </authorList>
    </citation>
    <scope>NUCLEOTIDE SEQUENCE [LARGE SCALE GENOMIC DNA]</scope>
    <source>
        <strain evidence="2 3">cv. Gransden 2004</strain>
    </source>
</reference>
<keyword evidence="3" id="KW-1185">Reference proteome</keyword>
<reference evidence="1 3" key="2">
    <citation type="journal article" date="2018" name="Plant J.">
        <title>The Physcomitrella patens chromosome-scale assembly reveals moss genome structure and evolution.</title>
        <authorList>
            <person name="Lang D."/>
            <person name="Ullrich K.K."/>
            <person name="Murat F."/>
            <person name="Fuchs J."/>
            <person name="Jenkins J."/>
            <person name="Haas F.B."/>
            <person name="Piednoel M."/>
            <person name="Gundlach H."/>
            <person name="Van Bel M."/>
            <person name="Meyberg R."/>
            <person name="Vives C."/>
            <person name="Morata J."/>
            <person name="Symeonidi A."/>
            <person name="Hiss M."/>
            <person name="Muchero W."/>
            <person name="Kamisugi Y."/>
            <person name="Saleh O."/>
            <person name="Blanc G."/>
            <person name="Decker E.L."/>
            <person name="van Gessel N."/>
            <person name="Grimwood J."/>
            <person name="Hayes R.D."/>
            <person name="Graham S.W."/>
            <person name="Gunter L.E."/>
            <person name="McDaniel S.F."/>
            <person name="Hoernstein S.N.W."/>
            <person name="Larsson A."/>
            <person name="Li F.W."/>
            <person name="Perroud P.F."/>
            <person name="Phillips J."/>
            <person name="Ranjan P."/>
            <person name="Rokshar D.S."/>
            <person name="Rothfels C.J."/>
            <person name="Schneider L."/>
            <person name="Shu S."/>
            <person name="Stevenson D.W."/>
            <person name="Thummler F."/>
            <person name="Tillich M."/>
            <person name="Villarreal Aguilar J.C."/>
            <person name="Widiez T."/>
            <person name="Wong G.K."/>
            <person name="Wymore A."/>
            <person name="Zhang Y."/>
            <person name="Zimmer A.D."/>
            <person name="Quatrano R.S."/>
            <person name="Mayer K.F.X."/>
            <person name="Goodstein D."/>
            <person name="Casacuberta J.M."/>
            <person name="Vandepoele K."/>
            <person name="Reski R."/>
            <person name="Cuming A.C."/>
            <person name="Tuskan G.A."/>
            <person name="Maumus F."/>
            <person name="Salse J."/>
            <person name="Schmutz J."/>
            <person name="Rensing S.A."/>
        </authorList>
    </citation>
    <scope>NUCLEOTIDE SEQUENCE [LARGE SCALE GENOMIC DNA]</scope>
    <source>
        <strain evidence="2 3">cv. Gransden 2004</strain>
    </source>
</reference>
<evidence type="ECO:0000313" key="2">
    <source>
        <dbReference type="EnsemblPlants" id="PAC:32980337.CDS.1"/>
    </source>
</evidence>
<dbReference type="Gramene" id="Pp3c25_269V3.1">
    <property type="protein sequence ID" value="PAC:32980337.CDS.1"/>
    <property type="gene ID" value="Pp3c25_269"/>
</dbReference>
<accession>A0A2K1ID90</accession>
<sequence length="88" mass="10344">MEARKPREDDTARSKRQLELWTYCFRFGLQALIRLEGGTLSRLEGSTRGRLLQQWSQQWRVRPCSWDGLQRYIGFGSKGDCFCQIRSA</sequence>
<name>A0A2K1ID90_PHYPA</name>
<protein>
    <submittedName>
        <fullName evidence="1 2">Uncharacterized protein</fullName>
    </submittedName>
</protein>
<reference evidence="2" key="3">
    <citation type="submission" date="2020-12" db="UniProtKB">
        <authorList>
            <consortium name="EnsemblPlants"/>
        </authorList>
    </citation>
    <scope>IDENTIFICATION</scope>
</reference>
<organism evidence="1">
    <name type="scientific">Physcomitrium patens</name>
    <name type="common">Spreading-leaved earth moss</name>
    <name type="synonym">Physcomitrella patens</name>
    <dbReference type="NCBI Taxonomy" id="3218"/>
    <lineage>
        <taxon>Eukaryota</taxon>
        <taxon>Viridiplantae</taxon>
        <taxon>Streptophyta</taxon>
        <taxon>Embryophyta</taxon>
        <taxon>Bryophyta</taxon>
        <taxon>Bryophytina</taxon>
        <taxon>Bryopsida</taxon>
        <taxon>Funariidae</taxon>
        <taxon>Funariales</taxon>
        <taxon>Funariaceae</taxon>
        <taxon>Physcomitrium</taxon>
    </lineage>
</organism>
<dbReference type="AlphaFoldDB" id="A0A2K1ID90"/>
<dbReference type="PaxDb" id="3218-PP1S395_24V6.1"/>